<evidence type="ECO:0000313" key="2">
    <source>
        <dbReference type="EMBL" id="KAK3923402.1"/>
    </source>
</evidence>
<evidence type="ECO:0000313" key="3">
    <source>
        <dbReference type="Proteomes" id="UP001219518"/>
    </source>
</evidence>
<dbReference type="AlphaFoldDB" id="A0AAE1HL75"/>
<proteinExistence type="predicted"/>
<evidence type="ECO:0000256" key="1">
    <source>
        <dbReference type="SAM" id="MobiDB-lite"/>
    </source>
</evidence>
<sequence>MQPERSLRALENTRCRAGPPFLKSSSCEYCTLFGRYPALHTQVDDTPRTNHPCPHPLPSHQLRASGKVRRRRKRPARRRN</sequence>
<dbReference type="Proteomes" id="UP001219518">
    <property type="component" value="Unassembled WGS sequence"/>
</dbReference>
<feature type="compositionally biased region" description="Basic residues" evidence="1">
    <location>
        <begin position="66"/>
        <end position="80"/>
    </location>
</feature>
<keyword evidence="2" id="KW-0675">Receptor</keyword>
<reference evidence="2" key="1">
    <citation type="submission" date="2021-07" db="EMBL/GenBank/DDBJ databases">
        <authorList>
            <person name="Catto M.A."/>
            <person name="Jacobson A."/>
            <person name="Kennedy G."/>
            <person name="Labadie P."/>
            <person name="Hunt B.G."/>
            <person name="Srinivasan R."/>
        </authorList>
    </citation>
    <scope>NUCLEOTIDE SEQUENCE</scope>
    <source>
        <strain evidence="2">PL_HMW_Pooled</strain>
        <tissue evidence="2">Head</tissue>
    </source>
</reference>
<reference evidence="2" key="2">
    <citation type="journal article" date="2023" name="BMC Genomics">
        <title>Pest status, molecular evolution, and epigenetic factors derived from the genome assembly of Frankliniella fusca, a thysanopteran phytovirus vector.</title>
        <authorList>
            <person name="Catto M.A."/>
            <person name="Labadie P.E."/>
            <person name="Jacobson A.L."/>
            <person name="Kennedy G.G."/>
            <person name="Srinivasan R."/>
            <person name="Hunt B.G."/>
        </authorList>
    </citation>
    <scope>NUCLEOTIDE SEQUENCE</scope>
    <source>
        <strain evidence="2">PL_HMW_Pooled</strain>
    </source>
</reference>
<dbReference type="EMBL" id="JAHWGI010001145">
    <property type="protein sequence ID" value="KAK3923402.1"/>
    <property type="molecule type" value="Genomic_DNA"/>
</dbReference>
<accession>A0AAE1HL75</accession>
<keyword evidence="3" id="KW-1185">Reference proteome</keyword>
<name>A0AAE1HL75_9NEOP</name>
<organism evidence="2 3">
    <name type="scientific">Frankliniella fusca</name>
    <dbReference type="NCBI Taxonomy" id="407009"/>
    <lineage>
        <taxon>Eukaryota</taxon>
        <taxon>Metazoa</taxon>
        <taxon>Ecdysozoa</taxon>
        <taxon>Arthropoda</taxon>
        <taxon>Hexapoda</taxon>
        <taxon>Insecta</taxon>
        <taxon>Pterygota</taxon>
        <taxon>Neoptera</taxon>
        <taxon>Paraneoptera</taxon>
        <taxon>Thysanoptera</taxon>
        <taxon>Terebrantia</taxon>
        <taxon>Thripoidea</taxon>
        <taxon>Thripidae</taxon>
        <taxon>Frankliniella</taxon>
    </lineage>
</organism>
<comment type="caution">
    <text evidence="2">The sequence shown here is derived from an EMBL/GenBank/DDBJ whole genome shotgun (WGS) entry which is preliminary data.</text>
</comment>
<gene>
    <name evidence="2" type="ORF">KUF71_001813</name>
</gene>
<feature type="region of interest" description="Disordered" evidence="1">
    <location>
        <begin position="42"/>
        <end position="80"/>
    </location>
</feature>
<protein>
    <submittedName>
        <fullName evidence="2">Netrin receptor UNC5C</fullName>
    </submittedName>
</protein>